<evidence type="ECO:0000313" key="7">
    <source>
        <dbReference type="Proteomes" id="UP000002892"/>
    </source>
</evidence>
<dbReference type="InterPro" id="IPR015637">
    <property type="entry name" value="MUG/TDG"/>
</dbReference>
<dbReference type="CDD" id="cd10028">
    <property type="entry name" value="UDG-F2_TDG_MUG"/>
    <property type="match status" value="1"/>
</dbReference>
<keyword evidence="1" id="KW-0227">DNA damage</keyword>
<evidence type="ECO:0000259" key="5">
    <source>
        <dbReference type="Pfam" id="PF13643"/>
    </source>
</evidence>
<dbReference type="eggNOG" id="COG3663">
    <property type="taxonomic scope" value="Bacteria"/>
</dbReference>
<name>I4D5H2_DESAJ</name>
<dbReference type="InterPro" id="IPR025285">
    <property type="entry name" value="DUF4145"/>
</dbReference>
<dbReference type="Proteomes" id="UP000002892">
    <property type="component" value="Chromosome"/>
</dbReference>
<dbReference type="HOGENOM" id="CLU_828259_0_0_9"/>
<keyword evidence="2 6" id="KW-0378">Hydrolase</keyword>
<keyword evidence="3" id="KW-0234">DNA repair</keyword>
<dbReference type="STRING" id="646529.Desaci_2073"/>
<dbReference type="Pfam" id="PF03167">
    <property type="entry name" value="UDG"/>
    <property type="match status" value="1"/>
</dbReference>
<dbReference type="InterPro" id="IPR005122">
    <property type="entry name" value="Uracil-DNA_glycosylase-like"/>
</dbReference>
<keyword evidence="7" id="KW-1185">Reference proteome</keyword>
<organism evidence="6 7">
    <name type="scientific">Desulfosporosinus acidiphilus (strain DSM 22704 / JCM 16185 / SJ4)</name>
    <dbReference type="NCBI Taxonomy" id="646529"/>
    <lineage>
        <taxon>Bacteria</taxon>
        <taxon>Bacillati</taxon>
        <taxon>Bacillota</taxon>
        <taxon>Clostridia</taxon>
        <taxon>Eubacteriales</taxon>
        <taxon>Desulfitobacteriaceae</taxon>
        <taxon>Desulfosporosinus</taxon>
    </lineage>
</organism>
<dbReference type="GO" id="GO:0008263">
    <property type="term" value="F:pyrimidine-specific mismatch base pair DNA N-glycosylase activity"/>
    <property type="evidence" value="ECO:0007669"/>
    <property type="project" value="TreeGrafter"/>
</dbReference>
<proteinExistence type="predicted"/>
<dbReference type="KEGG" id="dai:Desaci_2073"/>
<evidence type="ECO:0000313" key="6">
    <source>
        <dbReference type="EMBL" id="AFM41046.1"/>
    </source>
</evidence>
<dbReference type="GO" id="GO:0006285">
    <property type="term" value="P:base-excision repair, AP site formation"/>
    <property type="evidence" value="ECO:0007669"/>
    <property type="project" value="InterPro"/>
</dbReference>
<dbReference type="Gene3D" id="3.40.470.10">
    <property type="entry name" value="Uracil-DNA glycosylase-like domain"/>
    <property type="match status" value="1"/>
</dbReference>
<sequence length="335" mass="38108">MVLQDVLTPNMRIVFCGTAVSDTSAERGDYYAHPTNKFWKILHKIGLTPKELSPNEYQSLTHYGLGLTDLVKTKSGLDKKLTPNDFDIYTLTTKIKEFKPDILCFNGKNSASMYLSRAKIDFGFQPEKITTTRIFVAPSTSGSANGYWDEKWWFILAHSIERPFQAVDIENYYKPDRITDILVNLNGDGSVTKTNEADFIKAVENIKLHNSIPTSIQNIFEVARALFAYGYLYNPFCTIALEQAFKAFEAVVSLKFEINGGPESTRKLAKKIDYLYSLGVITTHQKEMLDAIRYMRNDSFHPEYQQLVGHNVEWIEAVATIINGLWLAEGKELRV</sequence>
<dbReference type="EC" id="3.2.2.-" evidence="6"/>
<evidence type="ECO:0000256" key="3">
    <source>
        <dbReference type="ARBA" id="ARBA00023204"/>
    </source>
</evidence>
<keyword evidence="6" id="KW-0326">Glycosidase</keyword>
<evidence type="ECO:0000259" key="4">
    <source>
        <dbReference type="Pfam" id="PF03167"/>
    </source>
</evidence>
<evidence type="ECO:0000256" key="1">
    <source>
        <dbReference type="ARBA" id="ARBA00022763"/>
    </source>
</evidence>
<gene>
    <name evidence="6" type="ordered locus">Desaci_2073</name>
</gene>
<dbReference type="AlphaFoldDB" id="I4D5H2"/>
<dbReference type="RefSeq" id="WP_014827050.1">
    <property type="nucleotide sequence ID" value="NC_018068.1"/>
</dbReference>
<feature type="domain" description="DUF4145" evidence="5">
    <location>
        <begin position="265"/>
        <end position="318"/>
    </location>
</feature>
<dbReference type="PANTHER" id="PTHR12159">
    <property type="entry name" value="G/T AND G/U MISMATCH-SPECIFIC DNA GLYCOSYLASE"/>
    <property type="match status" value="1"/>
</dbReference>
<accession>I4D5H2</accession>
<evidence type="ECO:0000256" key="2">
    <source>
        <dbReference type="ARBA" id="ARBA00022801"/>
    </source>
</evidence>
<reference evidence="6 7" key="1">
    <citation type="journal article" date="2012" name="J. Bacteriol.">
        <title>Complete genome sequences of Desulfosporosinus orientis DSM765T, Desulfosporosinus youngiae DSM17734T, Desulfosporosinus meridiei DSM13257T, and Desulfosporosinus acidiphilus DSM22704T.</title>
        <authorList>
            <person name="Pester M."/>
            <person name="Brambilla E."/>
            <person name="Alazard D."/>
            <person name="Rattei T."/>
            <person name="Weinmaier T."/>
            <person name="Han J."/>
            <person name="Lucas S."/>
            <person name="Lapidus A."/>
            <person name="Cheng J.F."/>
            <person name="Goodwin L."/>
            <person name="Pitluck S."/>
            <person name="Peters L."/>
            <person name="Ovchinnikova G."/>
            <person name="Teshima H."/>
            <person name="Detter J.C."/>
            <person name="Han C.S."/>
            <person name="Tapia R."/>
            <person name="Land M.L."/>
            <person name="Hauser L."/>
            <person name="Kyrpides N.C."/>
            <person name="Ivanova N.N."/>
            <person name="Pagani I."/>
            <person name="Huntmann M."/>
            <person name="Wei C.L."/>
            <person name="Davenport K.W."/>
            <person name="Daligault H."/>
            <person name="Chain P.S."/>
            <person name="Chen A."/>
            <person name="Mavromatis K."/>
            <person name="Markowitz V."/>
            <person name="Szeto E."/>
            <person name="Mikhailova N."/>
            <person name="Pati A."/>
            <person name="Wagner M."/>
            <person name="Woyke T."/>
            <person name="Ollivier B."/>
            <person name="Klenk H.P."/>
            <person name="Spring S."/>
            <person name="Loy A."/>
        </authorList>
    </citation>
    <scope>NUCLEOTIDE SEQUENCE [LARGE SCALE GENOMIC DNA]</scope>
    <source>
        <strain evidence="7">DSM 22704 / JCM 16185 / SJ4</strain>
    </source>
</reference>
<dbReference type="EMBL" id="CP003639">
    <property type="protein sequence ID" value="AFM41046.1"/>
    <property type="molecule type" value="Genomic_DNA"/>
</dbReference>
<protein>
    <submittedName>
        <fullName evidence="6">G:T/U mismatch-specific DNA glycosylase</fullName>
        <ecNumber evidence="6">3.2.2.-</ecNumber>
    </submittedName>
</protein>
<dbReference type="OrthoDB" id="9799921at2"/>
<dbReference type="InterPro" id="IPR036895">
    <property type="entry name" value="Uracil-DNA_glycosylase-like_sf"/>
</dbReference>
<dbReference type="Pfam" id="PF13643">
    <property type="entry name" value="DUF4145"/>
    <property type="match status" value="1"/>
</dbReference>
<dbReference type="PANTHER" id="PTHR12159:SF9">
    <property type="entry name" value="G_T MISMATCH-SPECIFIC THYMINE DNA GLYCOSYLASE"/>
    <property type="match status" value="1"/>
</dbReference>
<dbReference type="SUPFAM" id="SSF52141">
    <property type="entry name" value="Uracil-DNA glycosylase-like"/>
    <property type="match status" value="1"/>
</dbReference>
<dbReference type="GO" id="GO:0004844">
    <property type="term" value="F:uracil DNA N-glycosylase activity"/>
    <property type="evidence" value="ECO:0007669"/>
    <property type="project" value="TreeGrafter"/>
</dbReference>
<feature type="domain" description="Uracil-DNA glycosylase-like" evidence="4">
    <location>
        <begin position="7"/>
        <end position="145"/>
    </location>
</feature>